<dbReference type="EMBL" id="CM042009">
    <property type="protein sequence ID" value="KAI3789030.1"/>
    <property type="molecule type" value="Genomic_DNA"/>
</dbReference>
<protein>
    <submittedName>
        <fullName evidence="1">Uncharacterized protein</fullName>
    </submittedName>
</protein>
<sequence>MFRVSSILRTGLDFLLTCSVSPMMICNAYQCTKNHHKASKVEAVATDALDDDCLQLVFVRLNNIIQFKAPKGMIGIGVGLLLLITVIKKGSVWKVKCLKAADERASSLFQKLYAGKDGELSVIGRLAAGASAGMTSIFVRLYLSFLFSDF</sequence>
<keyword evidence="2" id="KW-1185">Reference proteome</keyword>
<gene>
    <name evidence="1" type="ORF">L2E82_01815</name>
</gene>
<dbReference type="Proteomes" id="UP001055811">
    <property type="component" value="Linkage Group LG01"/>
</dbReference>
<reference evidence="2" key="1">
    <citation type="journal article" date="2022" name="Mol. Ecol. Resour.">
        <title>The genomes of chicory, endive, great burdock and yacon provide insights into Asteraceae palaeo-polyploidization history and plant inulin production.</title>
        <authorList>
            <person name="Fan W."/>
            <person name="Wang S."/>
            <person name="Wang H."/>
            <person name="Wang A."/>
            <person name="Jiang F."/>
            <person name="Liu H."/>
            <person name="Zhao H."/>
            <person name="Xu D."/>
            <person name="Zhang Y."/>
        </authorList>
    </citation>
    <scope>NUCLEOTIDE SEQUENCE [LARGE SCALE GENOMIC DNA]</scope>
    <source>
        <strain evidence="2">cv. Punajuju</strain>
    </source>
</reference>
<reference evidence="1 2" key="2">
    <citation type="journal article" date="2022" name="Mol. Ecol. Resour.">
        <title>The genomes of chicory, endive, great burdock and yacon provide insights into Asteraceae paleo-polyploidization history and plant inulin production.</title>
        <authorList>
            <person name="Fan W."/>
            <person name="Wang S."/>
            <person name="Wang H."/>
            <person name="Wang A."/>
            <person name="Jiang F."/>
            <person name="Liu H."/>
            <person name="Zhao H."/>
            <person name="Xu D."/>
            <person name="Zhang Y."/>
        </authorList>
    </citation>
    <scope>NUCLEOTIDE SEQUENCE [LARGE SCALE GENOMIC DNA]</scope>
    <source>
        <strain evidence="2">cv. Punajuju</strain>
        <tissue evidence="1">Leaves</tissue>
    </source>
</reference>
<proteinExistence type="predicted"/>
<comment type="caution">
    <text evidence="1">The sequence shown here is derived from an EMBL/GenBank/DDBJ whole genome shotgun (WGS) entry which is preliminary data.</text>
</comment>
<organism evidence="1 2">
    <name type="scientific">Cichorium intybus</name>
    <name type="common">Chicory</name>
    <dbReference type="NCBI Taxonomy" id="13427"/>
    <lineage>
        <taxon>Eukaryota</taxon>
        <taxon>Viridiplantae</taxon>
        <taxon>Streptophyta</taxon>
        <taxon>Embryophyta</taxon>
        <taxon>Tracheophyta</taxon>
        <taxon>Spermatophyta</taxon>
        <taxon>Magnoliopsida</taxon>
        <taxon>eudicotyledons</taxon>
        <taxon>Gunneridae</taxon>
        <taxon>Pentapetalae</taxon>
        <taxon>asterids</taxon>
        <taxon>campanulids</taxon>
        <taxon>Asterales</taxon>
        <taxon>Asteraceae</taxon>
        <taxon>Cichorioideae</taxon>
        <taxon>Cichorieae</taxon>
        <taxon>Cichoriinae</taxon>
        <taxon>Cichorium</taxon>
    </lineage>
</organism>
<evidence type="ECO:0000313" key="2">
    <source>
        <dbReference type="Proteomes" id="UP001055811"/>
    </source>
</evidence>
<accession>A0ACB9GZY8</accession>
<evidence type="ECO:0000313" key="1">
    <source>
        <dbReference type="EMBL" id="KAI3789030.1"/>
    </source>
</evidence>
<name>A0ACB9GZY8_CICIN</name>